<dbReference type="RefSeq" id="WP_147029626.1">
    <property type="nucleotide sequence ID" value="NZ_CP042436.1"/>
</dbReference>
<dbReference type="KEGG" id="mgin:FRZ54_00115"/>
<dbReference type="OrthoDB" id="750178at2"/>
<dbReference type="InterPro" id="IPR036249">
    <property type="entry name" value="Thioredoxin-like_sf"/>
</dbReference>
<dbReference type="Gene3D" id="3.40.30.10">
    <property type="entry name" value="Glutaredoxin"/>
    <property type="match status" value="1"/>
</dbReference>
<dbReference type="Pfam" id="PF00578">
    <property type="entry name" value="AhpC-TSA"/>
    <property type="match status" value="1"/>
</dbReference>
<keyword evidence="5" id="KW-0732">Signal</keyword>
<dbReference type="GO" id="GO:0016209">
    <property type="term" value="F:antioxidant activity"/>
    <property type="evidence" value="ECO:0007669"/>
    <property type="project" value="InterPro"/>
</dbReference>
<dbReference type="InterPro" id="IPR017937">
    <property type="entry name" value="Thioredoxin_CS"/>
</dbReference>
<gene>
    <name evidence="7" type="ORF">FRZ54_00115</name>
</gene>
<reference evidence="7 8" key="1">
    <citation type="journal article" date="2017" name="Curr. Microbiol.">
        <title>Mucilaginibacter ginsenosidivorans sp. nov., Isolated from Soil of Ginseng Field.</title>
        <authorList>
            <person name="Kim M.M."/>
            <person name="Siddiqi M.Z."/>
            <person name="Im W.T."/>
        </authorList>
    </citation>
    <scope>NUCLEOTIDE SEQUENCE [LARGE SCALE GENOMIC DNA]</scope>
    <source>
        <strain evidence="7 8">Gsoil 3017</strain>
    </source>
</reference>
<proteinExistence type="predicted"/>
<dbReference type="GO" id="GO:0030313">
    <property type="term" value="C:cell envelope"/>
    <property type="evidence" value="ECO:0007669"/>
    <property type="project" value="UniProtKB-SubCell"/>
</dbReference>
<evidence type="ECO:0000313" key="8">
    <source>
        <dbReference type="Proteomes" id="UP000321479"/>
    </source>
</evidence>
<evidence type="ECO:0000256" key="4">
    <source>
        <dbReference type="ARBA" id="ARBA00023284"/>
    </source>
</evidence>
<evidence type="ECO:0000256" key="2">
    <source>
        <dbReference type="ARBA" id="ARBA00022748"/>
    </source>
</evidence>
<evidence type="ECO:0000259" key="6">
    <source>
        <dbReference type="PROSITE" id="PS51352"/>
    </source>
</evidence>
<organism evidence="7 8">
    <name type="scientific">Mucilaginibacter ginsenosidivorans</name>
    <dbReference type="NCBI Taxonomy" id="398053"/>
    <lineage>
        <taxon>Bacteria</taxon>
        <taxon>Pseudomonadati</taxon>
        <taxon>Bacteroidota</taxon>
        <taxon>Sphingobacteriia</taxon>
        <taxon>Sphingobacteriales</taxon>
        <taxon>Sphingobacteriaceae</taxon>
        <taxon>Mucilaginibacter</taxon>
    </lineage>
</organism>
<comment type="subcellular location">
    <subcellularLocation>
        <location evidence="1">Cell envelope</location>
    </subcellularLocation>
</comment>
<keyword evidence="4" id="KW-0676">Redox-active center</keyword>
<dbReference type="PANTHER" id="PTHR42852:SF6">
    <property type="entry name" value="THIOL:DISULFIDE INTERCHANGE PROTEIN DSBE"/>
    <property type="match status" value="1"/>
</dbReference>
<dbReference type="InterPro" id="IPR000866">
    <property type="entry name" value="AhpC/TSA"/>
</dbReference>
<dbReference type="GO" id="GO:0016491">
    <property type="term" value="F:oxidoreductase activity"/>
    <property type="evidence" value="ECO:0007669"/>
    <property type="project" value="InterPro"/>
</dbReference>
<keyword evidence="2" id="KW-0201">Cytochrome c-type biogenesis</keyword>
<dbReference type="Pfam" id="PF14289">
    <property type="entry name" value="DUF4369"/>
    <property type="match status" value="1"/>
</dbReference>
<dbReference type="GO" id="GO:0017004">
    <property type="term" value="P:cytochrome complex assembly"/>
    <property type="evidence" value="ECO:0007669"/>
    <property type="project" value="UniProtKB-KW"/>
</dbReference>
<dbReference type="InterPro" id="IPR050553">
    <property type="entry name" value="Thioredoxin_ResA/DsbE_sf"/>
</dbReference>
<dbReference type="AlphaFoldDB" id="A0A5B8UPM3"/>
<evidence type="ECO:0000256" key="5">
    <source>
        <dbReference type="SAM" id="SignalP"/>
    </source>
</evidence>
<dbReference type="EMBL" id="CP042436">
    <property type="protein sequence ID" value="QEC61047.1"/>
    <property type="molecule type" value="Genomic_DNA"/>
</dbReference>
<dbReference type="PROSITE" id="PS00194">
    <property type="entry name" value="THIOREDOXIN_1"/>
    <property type="match status" value="1"/>
</dbReference>
<dbReference type="CDD" id="cd02966">
    <property type="entry name" value="TlpA_like_family"/>
    <property type="match status" value="1"/>
</dbReference>
<dbReference type="Proteomes" id="UP000321479">
    <property type="component" value="Chromosome"/>
</dbReference>
<accession>A0A5B8UPM3</accession>
<evidence type="ECO:0000256" key="1">
    <source>
        <dbReference type="ARBA" id="ARBA00004196"/>
    </source>
</evidence>
<evidence type="ECO:0000313" key="7">
    <source>
        <dbReference type="EMBL" id="QEC61047.1"/>
    </source>
</evidence>
<sequence length="378" mass="41513">MKKIFSFLVCLLPFAVLAQMPQQFNIAGKFGSMNSEVYLYYQAGSNKVLDSTKSVNGAFEFKGEIIYPSVAALIVDHKGLGAQMLDFNTADKFIFYLDKGTINVQSPDSAFNAKVIGSPINNQYVKLVAINDAASSRINKITTDALKSATDEKSAAATSEMQTKIKAVQADYHAALTKFVKENPDSYLSLITLGSIGGPTPDPNEILPLLDGLSKNVQETETARTMRNALESLKSTSIGAVAPDFEQTDTLGNPVRLSSFRGKYVLLDFWASWCGPCRQENPNVVKAFNRFKDRNFTIIGISLDRPGSGFAWLNAIKADHLGGWTQLSDLKFWNNAVAQLYFVQGIPKNFLIDPQGKIIAQDLRGDDLENKLEEVLGK</sequence>
<protein>
    <submittedName>
        <fullName evidence="7">AhpC/TSA family protein</fullName>
    </submittedName>
</protein>
<keyword evidence="8" id="KW-1185">Reference proteome</keyword>
<dbReference type="PANTHER" id="PTHR42852">
    <property type="entry name" value="THIOL:DISULFIDE INTERCHANGE PROTEIN DSBE"/>
    <property type="match status" value="1"/>
</dbReference>
<keyword evidence="3" id="KW-1015">Disulfide bond</keyword>
<dbReference type="PROSITE" id="PS51352">
    <property type="entry name" value="THIOREDOXIN_2"/>
    <property type="match status" value="1"/>
</dbReference>
<feature type="chain" id="PRO_5023040441" evidence="5">
    <location>
        <begin position="19"/>
        <end position="378"/>
    </location>
</feature>
<dbReference type="InterPro" id="IPR025380">
    <property type="entry name" value="DUF4369"/>
</dbReference>
<feature type="domain" description="Thioredoxin" evidence="6">
    <location>
        <begin position="236"/>
        <end position="378"/>
    </location>
</feature>
<feature type="signal peptide" evidence="5">
    <location>
        <begin position="1"/>
        <end position="18"/>
    </location>
</feature>
<evidence type="ECO:0000256" key="3">
    <source>
        <dbReference type="ARBA" id="ARBA00023157"/>
    </source>
</evidence>
<name>A0A5B8UPM3_9SPHI</name>
<dbReference type="SUPFAM" id="SSF52833">
    <property type="entry name" value="Thioredoxin-like"/>
    <property type="match status" value="1"/>
</dbReference>
<dbReference type="InterPro" id="IPR013766">
    <property type="entry name" value="Thioredoxin_domain"/>
</dbReference>